<evidence type="ECO:0000256" key="8">
    <source>
        <dbReference type="SAM" id="Phobius"/>
    </source>
</evidence>
<comment type="similarity">
    <text evidence="7">Belongs to the sodium:neurotransmitter symporter (SNF) (TC 2.A.22) family.</text>
</comment>
<evidence type="ECO:0000256" key="6">
    <source>
        <dbReference type="PIRSR" id="PIRSR600175-1"/>
    </source>
</evidence>
<sequence>MQRRRRTQSPGETKRQEQWGRKREYLLALAGNVVGLGNMWRFPYLCYKNGGGAFLIPYCLFASAGAVTCWTRLCPLSQGEYVQHICKHAHKYKRHSHTFKS</sequence>
<dbReference type="InterPro" id="IPR037272">
    <property type="entry name" value="SNS_sf"/>
</dbReference>
<dbReference type="PROSITE" id="PS00610">
    <property type="entry name" value="NA_NEUROTRAN_SYMP_1"/>
    <property type="match status" value="1"/>
</dbReference>
<keyword evidence="3 7" id="KW-0812">Transmembrane</keyword>
<proteinExistence type="inferred from homology"/>
<keyword evidence="5 8" id="KW-0472">Membrane</keyword>
<evidence type="ECO:0000256" key="2">
    <source>
        <dbReference type="ARBA" id="ARBA00022448"/>
    </source>
</evidence>
<dbReference type="GO" id="GO:0005332">
    <property type="term" value="F:gamma-aminobutyric acid:sodium:chloride symporter activity"/>
    <property type="evidence" value="ECO:0007669"/>
    <property type="project" value="TreeGrafter"/>
</dbReference>
<dbReference type="Ensembl" id="ENSNMLT00000047580.1">
    <property type="protein sequence ID" value="ENSNMLP00000042842.1"/>
    <property type="gene ID" value="ENSNMLG00000026074.1"/>
</dbReference>
<accession>A0A8C6V2K1</accession>
<evidence type="ECO:0000256" key="3">
    <source>
        <dbReference type="ARBA" id="ARBA00022692"/>
    </source>
</evidence>
<keyword evidence="2 7" id="KW-0813">Transport</keyword>
<dbReference type="GO" id="GO:0042995">
    <property type="term" value="C:cell projection"/>
    <property type="evidence" value="ECO:0007669"/>
    <property type="project" value="TreeGrafter"/>
</dbReference>
<keyword evidence="4 8" id="KW-1133">Transmembrane helix</keyword>
<name>A0A8C6V2K1_9GOBI</name>
<reference evidence="9" key="2">
    <citation type="submission" date="2025-09" db="UniProtKB">
        <authorList>
            <consortium name="Ensembl"/>
        </authorList>
    </citation>
    <scope>IDENTIFICATION</scope>
</reference>
<dbReference type="PROSITE" id="PS50267">
    <property type="entry name" value="NA_NEUROTRAN_SYMP_3"/>
    <property type="match status" value="1"/>
</dbReference>
<dbReference type="Proteomes" id="UP000694523">
    <property type="component" value="Unplaced"/>
</dbReference>
<evidence type="ECO:0000313" key="9">
    <source>
        <dbReference type="Ensembl" id="ENSNMLP00000042842.1"/>
    </source>
</evidence>
<protein>
    <recommendedName>
        <fullName evidence="7">Transporter</fullName>
    </recommendedName>
</protein>
<dbReference type="PANTHER" id="PTHR11616">
    <property type="entry name" value="SODIUM/CHLORIDE DEPENDENT TRANSPORTER"/>
    <property type="match status" value="1"/>
</dbReference>
<keyword evidence="7" id="KW-0769">Symport</keyword>
<dbReference type="PRINTS" id="PR00176">
    <property type="entry name" value="NANEUSMPORT"/>
</dbReference>
<feature type="binding site" evidence="6">
    <location>
        <position position="34"/>
    </location>
    <ligand>
        <name>Na(+)</name>
        <dbReference type="ChEBI" id="CHEBI:29101"/>
        <label>1</label>
    </ligand>
</feature>
<evidence type="ECO:0000256" key="5">
    <source>
        <dbReference type="ARBA" id="ARBA00023136"/>
    </source>
</evidence>
<evidence type="ECO:0000256" key="7">
    <source>
        <dbReference type="RuleBase" id="RU003732"/>
    </source>
</evidence>
<feature type="binding site" evidence="6">
    <location>
        <position position="31"/>
    </location>
    <ligand>
        <name>Na(+)</name>
        <dbReference type="ChEBI" id="CHEBI:29101"/>
        <label>1</label>
    </ligand>
</feature>
<dbReference type="AlphaFoldDB" id="A0A8C6V2K1"/>
<feature type="transmembrane region" description="Helical" evidence="8">
    <location>
        <begin position="25"/>
        <end position="42"/>
    </location>
</feature>
<dbReference type="Pfam" id="PF00209">
    <property type="entry name" value="SNF"/>
    <property type="match status" value="1"/>
</dbReference>
<keyword evidence="6" id="KW-0915">Sodium</keyword>
<keyword evidence="10" id="KW-1185">Reference proteome</keyword>
<dbReference type="GO" id="GO:0005886">
    <property type="term" value="C:plasma membrane"/>
    <property type="evidence" value="ECO:0007669"/>
    <property type="project" value="TreeGrafter"/>
</dbReference>
<comment type="subcellular location">
    <subcellularLocation>
        <location evidence="1">Membrane</location>
        <topology evidence="1">Multi-pass membrane protein</topology>
    </subcellularLocation>
</comment>
<dbReference type="PANTHER" id="PTHR11616:SF237">
    <property type="entry name" value="TRANSPORTER"/>
    <property type="match status" value="1"/>
</dbReference>
<evidence type="ECO:0000313" key="10">
    <source>
        <dbReference type="Proteomes" id="UP000694523"/>
    </source>
</evidence>
<dbReference type="SUPFAM" id="SSF161070">
    <property type="entry name" value="SNF-like"/>
    <property type="match status" value="1"/>
</dbReference>
<dbReference type="GO" id="GO:0046872">
    <property type="term" value="F:metal ion binding"/>
    <property type="evidence" value="ECO:0007669"/>
    <property type="project" value="UniProtKB-KW"/>
</dbReference>
<feature type="transmembrane region" description="Helical" evidence="8">
    <location>
        <begin position="54"/>
        <end position="73"/>
    </location>
</feature>
<organism evidence="9 10">
    <name type="scientific">Neogobius melanostomus</name>
    <name type="common">round goby</name>
    <dbReference type="NCBI Taxonomy" id="47308"/>
    <lineage>
        <taxon>Eukaryota</taxon>
        <taxon>Metazoa</taxon>
        <taxon>Chordata</taxon>
        <taxon>Craniata</taxon>
        <taxon>Vertebrata</taxon>
        <taxon>Euteleostomi</taxon>
        <taxon>Actinopterygii</taxon>
        <taxon>Neopterygii</taxon>
        <taxon>Teleostei</taxon>
        <taxon>Neoteleostei</taxon>
        <taxon>Acanthomorphata</taxon>
        <taxon>Gobiaria</taxon>
        <taxon>Gobiiformes</taxon>
        <taxon>Gobioidei</taxon>
        <taxon>Gobiidae</taxon>
        <taxon>Benthophilinae</taxon>
        <taxon>Neogobiini</taxon>
        <taxon>Neogobius</taxon>
    </lineage>
</organism>
<dbReference type="InterPro" id="IPR000175">
    <property type="entry name" value="Na/ntran_symport"/>
</dbReference>
<reference evidence="9" key="1">
    <citation type="submission" date="2025-08" db="UniProtKB">
        <authorList>
            <consortium name="Ensembl"/>
        </authorList>
    </citation>
    <scope>IDENTIFICATION</scope>
</reference>
<evidence type="ECO:0000256" key="1">
    <source>
        <dbReference type="ARBA" id="ARBA00004141"/>
    </source>
</evidence>
<feature type="binding site" evidence="6">
    <location>
        <position position="38"/>
    </location>
    <ligand>
        <name>Na(+)</name>
        <dbReference type="ChEBI" id="CHEBI:29101"/>
        <label>1</label>
    </ligand>
</feature>
<keyword evidence="6" id="KW-0479">Metal-binding</keyword>
<evidence type="ECO:0000256" key="4">
    <source>
        <dbReference type="ARBA" id="ARBA00022989"/>
    </source>
</evidence>